<dbReference type="InterPro" id="IPR029442">
    <property type="entry name" value="GyrI-like"/>
</dbReference>
<dbReference type="PANTHER" id="PTHR36444">
    <property type="entry name" value="TRANSCRIPTIONAL REGULATOR PROTEIN YOBU-RELATED"/>
    <property type="match status" value="1"/>
</dbReference>
<evidence type="ECO:0000313" key="2">
    <source>
        <dbReference type="EMBL" id="TNJ60009.1"/>
    </source>
</evidence>
<organism evidence="2 3">
    <name type="scientific">Paenibacillus hemerocallicola</name>
    <dbReference type="NCBI Taxonomy" id="1172614"/>
    <lineage>
        <taxon>Bacteria</taxon>
        <taxon>Bacillati</taxon>
        <taxon>Bacillota</taxon>
        <taxon>Bacilli</taxon>
        <taxon>Bacillales</taxon>
        <taxon>Paenibacillaceae</taxon>
        <taxon>Paenibacillus</taxon>
    </lineage>
</organism>
<dbReference type="Pfam" id="PF06445">
    <property type="entry name" value="GyrI-like"/>
    <property type="match status" value="1"/>
</dbReference>
<evidence type="ECO:0000259" key="1">
    <source>
        <dbReference type="SMART" id="SM00871"/>
    </source>
</evidence>
<dbReference type="InterPro" id="IPR010499">
    <property type="entry name" value="AraC_E-bd"/>
</dbReference>
<name>A0A5C4SXC9_9BACL</name>
<dbReference type="InterPro" id="IPR011256">
    <property type="entry name" value="Reg_factor_effector_dom_sf"/>
</dbReference>
<protein>
    <submittedName>
        <fullName evidence="2">AraC family transcriptional regulator</fullName>
    </submittedName>
</protein>
<dbReference type="PANTHER" id="PTHR36444:SF2">
    <property type="entry name" value="TRANSCRIPTIONAL REGULATOR PROTEIN YOBU-RELATED"/>
    <property type="match status" value="1"/>
</dbReference>
<dbReference type="SMART" id="SM00871">
    <property type="entry name" value="AraC_E_bind"/>
    <property type="match status" value="1"/>
</dbReference>
<dbReference type="RefSeq" id="WP_139607193.1">
    <property type="nucleotide sequence ID" value="NZ_VDCQ01000088.1"/>
</dbReference>
<proteinExistence type="predicted"/>
<gene>
    <name evidence="2" type="ORF">FE784_36615</name>
</gene>
<comment type="caution">
    <text evidence="2">The sequence shown here is derived from an EMBL/GenBank/DDBJ whole genome shotgun (WGS) entry which is preliminary data.</text>
</comment>
<dbReference type="EMBL" id="VDCQ01000088">
    <property type="protein sequence ID" value="TNJ60009.1"/>
    <property type="molecule type" value="Genomic_DNA"/>
</dbReference>
<dbReference type="SUPFAM" id="SSF55136">
    <property type="entry name" value="Probable bacterial effector-binding domain"/>
    <property type="match status" value="1"/>
</dbReference>
<dbReference type="InterPro" id="IPR053182">
    <property type="entry name" value="YobU-like_regulator"/>
</dbReference>
<sequence>MTINYEQRDAFRLAGISVRTTNADETGPNGRLPELWGTYFQNPLSSEPGLQNRHLLYALYTDYESDASGEYTVVIGHECAEGVTESVEKQQAAGVTESMEKQQAAGVAESMRNLQVAAVPKARYMVFETPKGPFHETVPQAWRDIWAYFGQSAVKRAFTGDFELYDFTQGDLEDTVVRIYIAVLSDS</sequence>
<keyword evidence="3" id="KW-1185">Reference proteome</keyword>
<dbReference type="Gene3D" id="3.20.80.10">
    <property type="entry name" value="Regulatory factor, effector binding domain"/>
    <property type="match status" value="1"/>
</dbReference>
<dbReference type="OrthoDB" id="9801008at2"/>
<reference evidence="2 3" key="1">
    <citation type="submission" date="2019-05" db="EMBL/GenBank/DDBJ databases">
        <title>We sequenced the genome of Paenibacillus hemerocallicola KCTC 33185 for further insight into its adaptation and study the phylogeny of Paenibacillus.</title>
        <authorList>
            <person name="Narsing Rao M.P."/>
        </authorList>
    </citation>
    <scope>NUCLEOTIDE SEQUENCE [LARGE SCALE GENOMIC DNA]</scope>
    <source>
        <strain evidence="2 3">KCTC 33185</strain>
    </source>
</reference>
<evidence type="ECO:0000313" key="3">
    <source>
        <dbReference type="Proteomes" id="UP000307943"/>
    </source>
</evidence>
<feature type="domain" description="AraC effector-binding" evidence="1">
    <location>
        <begin position="1"/>
        <end position="184"/>
    </location>
</feature>
<dbReference type="AlphaFoldDB" id="A0A5C4SXC9"/>
<accession>A0A5C4SXC9</accession>
<dbReference type="Proteomes" id="UP000307943">
    <property type="component" value="Unassembled WGS sequence"/>
</dbReference>